<keyword evidence="3" id="KW-1185">Reference proteome</keyword>
<evidence type="ECO:0000313" key="3">
    <source>
        <dbReference type="Proteomes" id="UP000265520"/>
    </source>
</evidence>
<name>A0A392V8V0_9FABA</name>
<sequence length="48" mass="4941">SDPPPQQPPLSTASGAVGSSVFPSPAPISVFDANRSSLQFSIKISEKL</sequence>
<feature type="non-terminal residue" evidence="2">
    <location>
        <position position="48"/>
    </location>
</feature>
<evidence type="ECO:0000256" key="1">
    <source>
        <dbReference type="SAM" id="MobiDB-lite"/>
    </source>
</evidence>
<evidence type="ECO:0000313" key="2">
    <source>
        <dbReference type="EMBL" id="MCI83863.1"/>
    </source>
</evidence>
<protein>
    <submittedName>
        <fullName evidence="2">Uncharacterized protein</fullName>
    </submittedName>
</protein>
<feature type="non-terminal residue" evidence="2">
    <location>
        <position position="1"/>
    </location>
</feature>
<organism evidence="2 3">
    <name type="scientific">Trifolium medium</name>
    <dbReference type="NCBI Taxonomy" id="97028"/>
    <lineage>
        <taxon>Eukaryota</taxon>
        <taxon>Viridiplantae</taxon>
        <taxon>Streptophyta</taxon>
        <taxon>Embryophyta</taxon>
        <taxon>Tracheophyta</taxon>
        <taxon>Spermatophyta</taxon>
        <taxon>Magnoliopsida</taxon>
        <taxon>eudicotyledons</taxon>
        <taxon>Gunneridae</taxon>
        <taxon>Pentapetalae</taxon>
        <taxon>rosids</taxon>
        <taxon>fabids</taxon>
        <taxon>Fabales</taxon>
        <taxon>Fabaceae</taxon>
        <taxon>Papilionoideae</taxon>
        <taxon>50 kb inversion clade</taxon>
        <taxon>NPAAA clade</taxon>
        <taxon>Hologalegina</taxon>
        <taxon>IRL clade</taxon>
        <taxon>Trifolieae</taxon>
        <taxon>Trifolium</taxon>
    </lineage>
</organism>
<reference evidence="2 3" key="1">
    <citation type="journal article" date="2018" name="Front. Plant Sci.">
        <title>Red Clover (Trifolium pratense) and Zigzag Clover (T. medium) - A Picture of Genomic Similarities and Differences.</title>
        <authorList>
            <person name="Dluhosova J."/>
            <person name="Istvanek J."/>
            <person name="Nedelnik J."/>
            <person name="Repkova J."/>
        </authorList>
    </citation>
    <scope>NUCLEOTIDE SEQUENCE [LARGE SCALE GENOMIC DNA]</scope>
    <source>
        <strain evidence="3">cv. 10/8</strain>
        <tissue evidence="2">Leaf</tissue>
    </source>
</reference>
<dbReference type="AlphaFoldDB" id="A0A392V8V0"/>
<proteinExistence type="predicted"/>
<comment type="caution">
    <text evidence="2">The sequence shown here is derived from an EMBL/GenBank/DDBJ whole genome shotgun (WGS) entry which is preliminary data.</text>
</comment>
<feature type="region of interest" description="Disordered" evidence="1">
    <location>
        <begin position="1"/>
        <end position="20"/>
    </location>
</feature>
<accession>A0A392V8V0</accession>
<dbReference type="Proteomes" id="UP000265520">
    <property type="component" value="Unassembled WGS sequence"/>
</dbReference>
<dbReference type="EMBL" id="LXQA011077096">
    <property type="protein sequence ID" value="MCI83863.1"/>
    <property type="molecule type" value="Genomic_DNA"/>
</dbReference>